<keyword evidence="1 2" id="KW-0193">Cuticle</keyword>
<organism evidence="4">
    <name type="scientific">Drosophila rhopaloa</name>
    <name type="common">Fruit fly</name>
    <dbReference type="NCBI Taxonomy" id="1041015"/>
    <lineage>
        <taxon>Eukaryota</taxon>
        <taxon>Metazoa</taxon>
        <taxon>Ecdysozoa</taxon>
        <taxon>Arthropoda</taxon>
        <taxon>Hexapoda</taxon>
        <taxon>Insecta</taxon>
        <taxon>Pterygota</taxon>
        <taxon>Neoptera</taxon>
        <taxon>Endopterygota</taxon>
        <taxon>Diptera</taxon>
        <taxon>Brachycera</taxon>
        <taxon>Muscomorpha</taxon>
        <taxon>Ephydroidea</taxon>
        <taxon>Drosophilidae</taxon>
        <taxon>Drosophila</taxon>
        <taxon>Sophophora</taxon>
    </lineage>
</organism>
<evidence type="ECO:0000313" key="4">
    <source>
        <dbReference type="RefSeq" id="XP_016969226.1"/>
    </source>
</evidence>
<dbReference type="AlphaFoldDB" id="A0A6P4E6X9"/>
<dbReference type="InterPro" id="IPR000618">
    <property type="entry name" value="Insect_cuticle"/>
</dbReference>
<accession>A0A6P4E6X9</accession>
<dbReference type="GO" id="GO:0042302">
    <property type="term" value="F:structural constituent of cuticle"/>
    <property type="evidence" value="ECO:0007669"/>
    <property type="project" value="UniProtKB-UniRule"/>
</dbReference>
<dbReference type="GO" id="GO:0031012">
    <property type="term" value="C:extracellular matrix"/>
    <property type="evidence" value="ECO:0007669"/>
    <property type="project" value="TreeGrafter"/>
</dbReference>
<protein>
    <submittedName>
        <fullName evidence="4">Pro-resilin-like</fullName>
    </submittedName>
</protein>
<proteinExistence type="predicted"/>
<gene>
    <name evidence="4" type="primary">LOC108037214</name>
</gene>
<evidence type="ECO:0000256" key="2">
    <source>
        <dbReference type="PROSITE-ProRule" id="PRU00497"/>
    </source>
</evidence>
<name>A0A6P4E6X9_DRORH</name>
<dbReference type="PROSITE" id="PS51155">
    <property type="entry name" value="CHIT_BIND_RR_2"/>
    <property type="match status" value="1"/>
</dbReference>
<dbReference type="GO" id="GO:0005615">
    <property type="term" value="C:extracellular space"/>
    <property type="evidence" value="ECO:0007669"/>
    <property type="project" value="TreeGrafter"/>
</dbReference>
<keyword evidence="3" id="KW-0732">Signal</keyword>
<evidence type="ECO:0000256" key="3">
    <source>
        <dbReference type="SAM" id="SignalP"/>
    </source>
</evidence>
<reference evidence="4" key="1">
    <citation type="submission" date="2025-08" db="UniProtKB">
        <authorList>
            <consortium name="RefSeq"/>
        </authorList>
    </citation>
    <scope>IDENTIFICATION</scope>
</reference>
<dbReference type="OrthoDB" id="6510765at2759"/>
<dbReference type="PANTHER" id="PTHR12236:SF95">
    <property type="entry name" value="CUTICULAR PROTEIN 76BD, ISOFORM C-RELATED"/>
    <property type="match status" value="1"/>
</dbReference>
<dbReference type="InterPro" id="IPR051217">
    <property type="entry name" value="Insect_Cuticle_Struc_Prot"/>
</dbReference>
<feature type="signal peptide" evidence="3">
    <location>
        <begin position="1"/>
        <end position="17"/>
    </location>
</feature>
<evidence type="ECO:0000256" key="1">
    <source>
        <dbReference type="ARBA" id="ARBA00022460"/>
    </source>
</evidence>
<feature type="chain" id="PRO_5028400873" evidence="3">
    <location>
        <begin position="18"/>
        <end position="500"/>
    </location>
</feature>
<dbReference type="Pfam" id="PF00379">
    <property type="entry name" value="Chitin_bind_4"/>
    <property type="match status" value="1"/>
</dbReference>
<dbReference type="PRINTS" id="PR00947">
    <property type="entry name" value="CUTICLE"/>
</dbReference>
<dbReference type="RefSeq" id="XP_016969226.1">
    <property type="nucleotide sequence ID" value="XM_017113737.1"/>
</dbReference>
<dbReference type="PROSITE" id="PS00233">
    <property type="entry name" value="CHIT_BIND_RR_1"/>
    <property type="match status" value="1"/>
</dbReference>
<dbReference type="InterPro" id="IPR031311">
    <property type="entry name" value="CHIT_BIND_RR_consensus"/>
</dbReference>
<dbReference type="PANTHER" id="PTHR12236">
    <property type="entry name" value="STRUCTURAL CONTITUENT OF CUTICLE"/>
    <property type="match status" value="1"/>
</dbReference>
<sequence>MKFHLVALLGMLSVVLAEPSPTLAPPILPCVHAATAGYSYPPPAEVKFSISPGVTKYSQSPAISTYAENGHLLHTSVGSSGASYQSTAGIEGLSHGGIAQIDKYIAPVQKTLFTPSAEYGAPSGITYADKSPAAKYATVVPSGIEIKNLVSPAITKLDNSYLPPSAGISKVATYTSPGYSYSSATPGISKVATYSSPALRVFPTMRHQSTSKWPLEYGVSGHGGAVSHQYVSKPAVAISTGPAIAKVASPIGHGLGLGLGLGYGASGHGHGAALLGAPLTKLTSAPAYSLGGKLASSTAYGIHAGNLGHGADHSGGYYGAISLGHGAVSPALSYHGLLSHGSGLAPASSSLAHLDSSLSGYSHGVGGIGPLGAGFYRYAPSVPALSSHAPVAATAYIKSAPVAQHAVLKVVPEKHLEHFDAHPRYAFEYAVNDPHTGDNKHQKEERDGDVVKGEYSLVEPDGNVRTVKYYADWETGFHAEVINSRDQGKIVAKRQTEAKS</sequence>